<evidence type="ECO:0000256" key="3">
    <source>
        <dbReference type="ARBA" id="ARBA00022801"/>
    </source>
</evidence>
<dbReference type="PROSITE" id="PS50943">
    <property type="entry name" value="HTH_CROC1"/>
    <property type="match status" value="1"/>
</dbReference>
<dbReference type="Pfam" id="PF01381">
    <property type="entry name" value="HTH_3"/>
    <property type="match status" value="1"/>
</dbReference>
<gene>
    <name evidence="9" type="ORF">Aargi30884_11830</name>
</gene>
<keyword evidence="6" id="KW-0742">SOS response</keyword>
<keyword evidence="3 7" id="KW-0378">Hydrolase</keyword>
<evidence type="ECO:0000256" key="1">
    <source>
        <dbReference type="ARBA" id="ARBA00007484"/>
    </source>
</evidence>
<keyword evidence="5" id="KW-0234">DNA repair</keyword>
<dbReference type="InterPro" id="IPR006197">
    <property type="entry name" value="Peptidase_S24_LexA"/>
</dbReference>
<dbReference type="Gene3D" id="1.10.260.40">
    <property type="entry name" value="lambda repressor-like DNA-binding domains"/>
    <property type="match status" value="1"/>
</dbReference>
<name>A0A6N4TH07_9FIRM</name>
<dbReference type="InterPro" id="IPR010982">
    <property type="entry name" value="Lambda_DNA-bd_dom_sf"/>
</dbReference>
<dbReference type="PANTHER" id="PTHR33516">
    <property type="entry name" value="LEXA REPRESSOR"/>
    <property type="match status" value="1"/>
</dbReference>
<reference evidence="10" key="1">
    <citation type="submission" date="2019-05" db="EMBL/GenBank/DDBJ databases">
        <title>Complete genome sequencing of Absiella argi strain JCM 30884.</title>
        <authorList>
            <person name="Sakamoto M."/>
            <person name="Murakami T."/>
            <person name="Mori H."/>
        </authorList>
    </citation>
    <scope>NUCLEOTIDE SEQUENCE [LARGE SCALE GENOMIC DNA]</scope>
    <source>
        <strain evidence="10">JCM 30884</strain>
    </source>
</reference>
<evidence type="ECO:0000256" key="4">
    <source>
        <dbReference type="ARBA" id="ARBA00022813"/>
    </source>
</evidence>
<dbReference type="GO" id="GO:0016787">
    <property type="term" value="F:hydrolase activity"/>
    <property type="evidence" value="ECO:0007669"/>
    <property type="project" value="UniProtKB-KW"/>
</dbReference>
<dbReference type="Proteomes" id="UP000464754">
    <property type="component" value="Chromosome"/>
</dbReference>
<dbReference type="CDD" id="cd06529">
    <property type="entry name" value="S24_LexA-like"/>
    <property type="match status" value="1"/>
</dbReference>
<sequence>MELHEIIRDYKNRFHLSNIALAERFQVTPNTVARWLRGEVKSVQDETAYNISQILGFDIQKVLSGDAVTMKRPILGVAKAGYDMFLEENYLGEESVSMEEYRKGDYFLKVEGNSMINAGIVHGGLVYVKQCSSVNNGDIAVVSLNDEVTIKRFIKLKDEIVLSAENPEVEDRHFTVKQAKDTSLKILGKVLFSKNYV</sequence>
<dbReference type="KEGG" id="aarg:Aargi30884_11830"/>
<evidence type="ECO:0000259" key="8">
    <source>
        <dbReference type="PROSITE" id="PS50943"/>
    </source>
</evidence>
<dbReference type="RefSeq" id="WP_118278053.1">
    <property type="nucleotide sequence ID" value="NZ_AP019695.1"/>
</dbReference>
<dbReference type="InterPro" id="IPR039418">
    <property type="entry name" value="LexA-like"/>
</dbReference>
<dbReference type="SUPFAM" id="SSF47413">
    <property type="entry name" value="lambda repressor-like DNA-binding domains"/>
    <property type="match status" value="1"/>
</dbReference>
<dbReference type="InterPro" id="IPR001387">
    <property type="entry name" value="Cro/C1-type_HTH"/>
</dbReference>
<dbReference type="GO" id="GO:0006355">
    <property type="term" value="P:regulation of DNA-templated transcription"/>
    <property type="evidence" value="ECO:0007669"/>
    <property type="project" value="InterPro"/>
</dbReference>
<dbReference type="AlphaFoldDB" id="A0A6N4TH07"/>
<keyword evidence="2" id="KW-0227">DNA damage</keyword>
<evidence type="ECO:0000256" key="2">
    <source>
        <dbReference type="ARBA" id="ARBA00022763"/>
    </source>
</evidence>
<dbReference type="PRINTS" id="PR00726">
    <property type="entry name" value="LEXASERPTASE"/>
</dbReference>
<dbReference type="Pfam" id="PF00717">
    <property type="entry name" value="Peptidase_S24"/>
    <property type="match status" value="1"/>
</dbReference>
<dbReference type="SUPFAM" id="SSF51306">
    <property type="entry name" value="LexA/Signal peptidase"/>
    <property type="match status" value="1"/>
</dbReference>
<dbReference type="GO" id="GO:0006281">
    <property type="term" value="P:DNA repair"/>
    <property type="evidence" value="ECO:0007669"/>
    <property type="project" value="UniProtKB-KW"/>
</dbReference>
<dbReference type="CDD" id="cd00093">
    <property type="entry name" value="HTH_XRE"/>
    <property type="match status" value="1"/>
</dbReference>
<feature type="domain" description="HTH cro/C1-type" evidence="8">
    <location>
        <begin position="7"/>
        <end position="62"/>
    </location>
</feature>
<proteinExistence type="inferred from homology"/>
<protein>
    <recommendedName>
        <fullName evidence="8">HTH cro/C1-type domain-containing protein</fullName>
    </recommendedName>
</protein>
<dbReference type="InterPro" id="IPR036286">
    <property type="entry name" value="LexA/Signal_pep-like_sf"/>
</dbReference>
<evidence type="ECO:0000256" key="5">
    <source>
        <dbReference type="ARBA" id="ARBA00023204"/>
    </source>
</evidence>
<evidence type="ECO:0000313" key="10">
    <source>
        <dbReference type="Proteomes" id="UP000464754"/>
    </source>
</evidence>
<keyword evidence="10" id="KW-1185">Reference proteome</keyword>
<evidence type="ECO:0000256" key="6">
    <source>
        <dbReference type="ARBA" id="ARBA00023236"/>
    </source>
</evidence>
<dbReference type="GO" id="GO:0003677">
    <property type="term" value="F:DNA binding"/>
    <property type="evidence" value="ECO:0007669"/>
    <property type="project" value="InterPro"/>
</dbReference>
<keyword evidence="4 7" id="KW-0068">Autocatalytic cleavage</keyword>
<organism evidence="9 10">
    <name type="scientific">Amedibacterium intestinale</name>
    <dbReference type="NCBI Taxonomy" id="2583452"/>
    <lineage>
        <taxon>Bacteria</taxon>
        <taxon>Bacillati</taxon>
        <taxon>Bacillota</taxon>
        <taxon>Erysipelotrichia</taxon>
        <taxon>Erysipelotrichales</taxon>
        <taxon>Erysipelotrichaceae</taxon>
        <taxon>Amedibacterium</taxon>
    </lineage>
</organism>
<dbReference type="Gene3D" id="2.10.109.10">
    <property type="entry name" value="Umud Fragment, subunit A"/>
    <property type="match status" value="1"/>
</dbReference>
<dbReference type="EMBL" id="AP019695">
    <property type="protein sequence ID" value="BBK22280.1"/>
    <property type="molecule type" value="Genomic_DNA"/>
</dbReference>
<dbReference type="GO" id="GO:0009432">
    <property type="term" value="P:SOS response"/>
    <property type="evidence" value="ECO:0007669"/>
    <property type="project" value="UniProtKB-KW"/>
</dbReference>
<dbReference type="PANTHER" id="PTHR33516:SF2">
    <property type="entry name" value="LEXA REPRESSOR-RELATED"/>
    <property type="match status" value="1"/>
</dbReference>
<evidence type="ECO:0000256" key="7">
    <source>
        <dbReference type="RuleBase" id="RU003991"/>
    </source>
</evidence>
<accession>A0A6N4TH07</accession>
<evidence type="ECO:0000313" key="9">
    <source>
        <dbReference type="EMBL" id="BBK22280.1"/>
    </source>
</evidence>
<comment type="similarity">
    <text evidence="1 7">Belongs to the peptidase S24 family.</text>
</comment>
<dbReference type="InterPro" id="IPR050077">
    <property type="entry name" value="LexA_repressor"/>
</dbReference>
<dbReference type="InterPro" id="IPR015927">
    <property type="entry name" value="Peptidase_S24_S26A/B/C"/>
</dbReference>